<evidence type="ECO:0000256" key="1">
    <source>
        <dbReference type="ARBA" id="ARBA00001974"/>
    </source>
</evidence>
<dbReference type="EMBL" id="CACRTO010000021">
    <property type="protein sequence ID" value="VYU43350.1"/>
    <property type="molecule type" value="Genomic_DNA"/>
</dbReference>
<evidence type="ECO:0000259" key="6">
    <source>
        <dbReference type="PROSITE" id="PS51387"/>
    </source>
</evidence>
<evidence type="ECO:0000256" key="5">
    <source>
        <dbReference type="ARBA" id="ARBA00023002"/>
    </source>
</evidence>
<name>A0A6N3EQ76_9CLOT</name>
<comment type="similarity">
    <text evidence="2">Belongs to the oxygen-dependent FAD-linked oxidoreductase family.</text>
</comment>
<evidence type="ECO:0000256" key="4">
    <source>
        <dbReference type="ARBA" id="ARBA00022827"/>
    </source>
</evidence>
<dbReference type="InterPro" id="IPR012951">
    <property type="entry name" value="BBE"/>
</dbReference>
<dbReference type="Pfam" id="PF01565">
    <property type="entry name" value="FAD_binding_4"/>
    <property type="match status" value="1"/>
</dbReference>
<dbReference type="InterPro" id="IPR016166">
    <property type="entry name" value="FAD-bd_PCMH"/>
</dbReference>
<organism evidence="7">
    <name type="scientific">Clostridium tertium</name>
    <dbReference type="NCBI Taxonomy" id="1559"/>
    <lineage>
        <taxon>Bacteria</taxon>
        <taxon>Bacillati</taxon>
        <taxon>Bacillota</taxon>
        <taxon>Clostridia</taxon>
        <taxon>Eubacteriales</taxon>
        <taxon>Clostridiaceae</taxon>
        <taxon>Clostridium</taxon>
    </lineage>
</organism>
<comment type="cofactor">
    <cofactor evidence="1">
        <name>FAD</name>
        <dbReference type="ChEBI" id="CHEBI:57692"/>
    </cofactor>
</comment>
<keyword evidence="5 7" id="KW-0560">Oxidoreductase</keyword>
<dbReference type="AlphaFoldDB" id="A0A6N3EQ76"/>
<keyword evidence="4" id="KW-0274">FAD</keyword>
<gene>
    <name evidence="7" type="primary">yvdP_2</name>
    <name evidence="7" type="ORF">CTLFYP3_02418</name>
</gene>
<feature type="domain" description="FAD-binding PCMH-type" evidence="6">
    <location>
        <begin position="32"/>
        <end position="203"/>
    </location>
</feature>
<evidence type="ECO:0000256" key="3">
    <source>
        <dbReference type="ARBA" id="ARBA00022630"/>
    </source>
</evidence>
<dbReference type="InterPro" id="IPR050416">
    <property type="entry name" value="FAD-linked_Oxidoreductase"/>
</dbReference>
<dbReference type="RefSeq" id="WP_156626851.1">
    <property type="nucleotide sequence ID" value="NZ_CACRTO010000021.1"/>
</dbReference>
<dbReference type="InterPro" id="IPR006094">
    <property type="entry name" value="Oxid_FAD_bind_N"/>
</dbReference>
<dbReference type="Gene3D" id="3.30.465.10">
    <property type="match status" value="1"/>
</dbReference>
<dbReference type="PANTHER" id="PTHR42973:SF39">
    <property type="entry name" value="FAD-BINDING PCMH-TYPE DOMAIN-CONTAINING PROTEIN"/>
    <property type="match status" value="1"/>
</dbReference>
<dbReference type="PANTHER" id="PTHR42973">
    <property type="entry name" value="BINDING OXIDOREDUCTASE, PUTATIVE (AFU_ORTHOLOGUE AFUA_1G17690)-RELATED"/>
    <property type="match status" value="1"/>
</dbReference>
<dbReference type="SUPFAM" id="SSF56176">
    <property type="entry name" value="FAD-binding/transporter-associated domain-like"/>
    <property type="match status" value="1"/>
</dbReference>
<dbReference type="GO" id="GO:0071949">
    <property type="term" value="F:FAD binding"/>
    <property type="evidence" value="ECO:0007669"/>
    <property type="project" value="InterPro"/>
</dbReference>
<accession>A0A6N3EQ76</accession>
<sequence length="454" mass="51901">MRSIDYRELTGKVITKSSEEYNASIICWNRAIEKYPLVIIYCFNEEDVINAIKWTRENNIEIRVRSGAHSYEGYSTGNDIAIIDVSNLNKIYIDEERAIAKIGGGVRNREAYEAFGARGYAFPGGGCPTVGVPGLILGGGWGYSSRFLGLASDSLLEAEIIDYKGDKLIVNKEENSELFWALMGSGGCNFGVITSMTIKIKEKADMGTLIYINYPNITKENNIRVILCLQELYKDLDRKMNLKTAMYNSKNKGRGVKLTGLFYGNSKKAKEILKPLLDITDDIEITLEDKSILECNRWIQDSHPDYEKYKSTGRFVNRDYIEEEIEKLINIIDNPSEGYDYTAITFYGTGGAIADVDKLDTAYFYRDARFIMGIQSVWIEDKYAELNKTWINENFKVVKSLTKGSFVNFPIIELENYEEEYYGENIKRLKDIKTKYDPYNIFNYPQVIKGKDKI</sequence>
<evidence type="ECO:0000313" key="7">
    <source>
        <dbReference type="EMBL" id="VYU43350.1"/>
    </source>
</evidence>
<protein>
    <submittedName>
        <fullName evidence="7">Putative FAD-linked oxidoreductase YvdP</fullName>
        <ecNumber evidence="7">1.21.-.-</ecNumber>
    </submittedName>
</protein>
<proteinExistence type="inferred from homology"/>
<dbReference type="InterPro" id="IPR036318">
    <property type="entry name" value="FAD-bd_PCMH-like_sf"/>
</dbReference>
<keyword evidence="3" id="KW-0285">Flavoprotein</keyword>
<dbReference type="Pfam" id="PF08031">
    <property type="entry name" value="BBE"/>
    <property type="match status" value="1"/>
</dbReference>
<dbReference type="InterPro" id="IPR016169">
    <property type="entry name" value="FAD-bd_PCMH_sub2"/>
</dbReference>
<reference evidence="7" key="1">
    <citation type="submission" date="2019-11" db="EMBL/GenBank/DDBJ databases">
        <authorList>
            <person name="Feng L."/>
        </authorList>
    </citation>
    <scope>NUCLEOTIDE SEQUENCE</scope>
    <source>
        <strain evidence="7">CTertiumLFYP3</strain>
    </source>
</reference>
<dbReference type="EC" id="1.21.-.-" evidence="7"/>
<dbReference type="GO" id="GO:0016491">
    <property type="term" value="F:oxidoreductase activity"/>
    <property type="evidence" value="ECO:0007669"/>
    <property type="project" value="UniProtKB-KW"/>
</dbReference>
<dbReference type="PROSITE" id="PS51387">
    <property type="entry name" value="FAD_PCMH"/>
    <property type="match status" value="1"/>
</dbReference>
<evidence type="ECO:0000256" key="2">
    <source>
        <dbReference type="ARBA" id="ARBA00005466"/>
    </source>
</evidence>
<dbReference type="Gene3D" id="3.40.462.20">
    <property type="match status" value="1"/>
</dbReference>